<name>A0A1N7RKG7_9BURK</name>
<accession>A0A1N7RKG7</accession>
<dbReference type="Proteomes" id="UP000187012">
    <property type="component" value="Unassembled WGS sequence"/>
</dbReference>
<keyword evidence="2" id="KW-1185">Reference proteome</keyword>
<dbReference type="STRING" id="1247936.BN2475_50119"/>
<protein>
    <submittedName>
        <fullName evidence="1">Uncharacterized protein</fullName>
    </submittedName>
</protein>
<dbReference type="AlphaFoldDB" id="A0A1N7RKG7"/>
<dbReference type="EMBL" id="CYGX02000005">
    <property type="protein sequence ID" value="SIT35600.1"/>
    <property type="molecule type" value="Genomic_DNA"/>
</dbReference>
<sequence>MDGGRGREDAFRLVRVGRSALSRPVRVRPFLRRHLQDTQPGPDNPSLWLTRWRFIDLRIVRIIQVLAGNQS</sequence>
<evidence type="ECO:0000313" key="2">
    <source>
        <dbReference type="Proteomes" id="UP000187012"/>
    </source>
</evidence>
<evidence type="ECO:0000313" key="1">
    <source>
        <dbReference type="EMBL" id="SIT35600.1"/>
    </source>
</evidence>
<gene>
    <name evidence="1" type="ORF">BN2475_50119</name>
</gene>
<organism evidence="1 2">
    <name type="scientific">Paraburkholderia ribeironis</name>
    <dbReference type="NCBI Taxonomy" id="1247936"/>
    <lineage>
        <taxon>Bacteria</taxon>
        <taxon>Pseudomonadati</taxon>
        <taxon>Pseudomonadota</taxon>
        <taxon>Betaproteobacteria</taxon>
        <taxon>Burkholderiales</taxon>
        <taxon>Burkholderiaceae</taxon>
        <taxon>Paraburkholderia</taxon>
    </lineage>
</organism>
<proteinExistence type="predicted"/>
<reference evidence="1 2" key="1">
    <citation type="submission" date="2016-12" db="EMBL/GenBank/DDBJ databases">
        <authorList>
            <person name="Song W.-J."/>
            <person name="Kurnit D.M."/>
        </authorList>
    </citation>
    <scope>NUCLEOTIDE SEQUENCE [LARGE SCALE GENOMIC DNA]</scope>
    <source>
        <strain evidence="1 2">STM7296</strain>
    </source>
</reference>